<name>A0ACA9K430_9GLOM</name>
<sequence length="206" mass="24123">MKSGKEESNYLESSDIVLKDEYQTFKFHIIKEGVYLPKHKLKYTQCPVNVESVHKILTSNEIVRMKPFNDYSISAQRKHVLGLGKWLLEIAEKEKENFFHLNDNIILKQAKFEINSCTYNINFGKINKRKIELQTQAIVKAGAVYDMRQEITNRVNEKIPISLVDIDQLTSFEPITEDLSYLFESNTVNTRWFIERSKISDIIINE</sequence>
<protein>
    <submittedName>
        <fullName evidence="1">7439_t:CDS:1</fullName>
    </submittedName>
</protein>
<organism evidence="1 2">
    <name type="scientific">Cetraspora pellucida</name>
    <dbReference type="NCBI Taxonomy" id="1433469"/>
    <lineage>
        <taxon>Eukaryota</taxon>
        <taxon>Fungi</taxon>
        <taxon>Fungi incertae sedis</taxon>
        <taxon>Mucoromycota</taxon>
        <taxon>Glomeromycotina</taxon>
        <taxon>Glomeromycetes</taxon>
        <taxon>Diversisporales</taxon>
        <taxon>Gigasporaceae</taxon>
        <taxon>Cetraspora</taxon>
    </lineage>
</organism>
<gene>
    <name evidence="1" type="ORF">SPELUC_LOCUS770</name>
</gene>
<evidence type="ECO:0000313" key="2">
    <source>
        <dbReference type="Proteomes" id="UP000789366"/>
    </source>
</evidence>
<comment type="caution">
    <text evidence="1">The sequence shown here is derived from an EMBL/GenBank/DDBJ whole genome shotgun (WGS) entry which is preliminary data.</text>
</comment>
<dbReference type="EMBL" id="CAJVPW010000332">
    <property type="protein sequence ID" value="CAG8450527.1"/>
    <property type="molecule type" value="Genomic_DNA"/>
</dbReference>
<proteinExistence type="predicted"/>
<accession>A0ACA9K430</accession>
<evidence type="ECO:0000313" key="1">
    <source>
        <dbReference type="EMBL" id="CAG8450527.1"/>
    </source>
</evidence>
<feature type="non-terminal residue" evidence="1">
    <location>
        <position position="206"/>
    </location>
</feature>
<reference evidence="1" key="1">
    <citation type="submission" date="2021-06" db="EMBL/GenBank/DDBJ databases">
        <authorList>
            <person name="Kallberg Y."/>
            <person name="Tangrot J."/>
            <person name="Rosling A."/>
        </authorList>
    </citation>
    <scope>NUCLEOTIDE SEQUENCE</scope>
    <source>
        <strain evidence="1">28 12/20/2015</strain>
    </source>
</reference>
<keyword evidence="2" id="KW-1185">Reference proteome</keyword>
<dbReference type="Proteomes" id="UP000789366">
    <property type="component" value="Unassembled WGS sequence"/>
</dbReference>